<feature type="region of interest" description="Disordered" evidence="1">
    <location>
        <begin position="411"/>
        <end position="435"/>
    </location>
</feature>
<dbReference type="RefSeq" id="WP_379687202.1">
    <property type="nucleotide sequence ID" value="NZ_JBHLYW010000022.1"/>
</dbReference>
<feature type="region of interest" description="Disordered" evidence="1">
    <location>
        <begin position="1"/>
        <end position="30"/>
    </location>
</feature>
<evidence type="ECO:0000256" key="1">
    <source>
        <dbReference type="SAM" id="MobiDB-lite"/>
    </source>
</evidence>
<gene>
    <name evidence="3" type="ORF">ACFFLS_21050</name>
</gene>
<dbReference type="Pfam" id="PF13699">
    <property type="entry name" value="eCIS_core"/>
    <property type="match status" value="1"/>
</dbReference>
<protein>
    <submittedName>
        <fullName evidence="3">DUF4157 domain-containing protein</fullName>
    </submittedName>
</protein>
<evidence type="ECO:0000259" key="2">
    <source>
        <dbReference type="Pfam" id="PF13699"/>
    </source>
</evidence>
<evidence type="ECO:0000313" key="4">
    <source>
        <dbReference type="Proteomes" id="UP001589734"/>
    </source>
</evidence>
<accession>A0ABV6BXY2</accession>
<feature type="compositionally biased region" description="Basic and acidic residues" evidence="1">
    <location>
        <begin position="412"/>
        <end position="423"/>
    </location>
</feature>
<evidence type="ECO:0000313" key="3">
    <source>
        <dbReference type="EMBL" id="MFC0079547.1"/>
    </source>
</evidence>
<name>A0ABV6BXY2_9FLAO</name>
<feature type="compositionally biased region" description="Polar residues" evidence="1">
    <location>
        <begin position="1"/>
        <end position="21"/>
    </location>
</feature>
<dbReference type="Proteomes" id="UP001589734">
    <property type="component" value="Unassembled WGS sequence"/>
</dbReference>
<sequence length="718" mass="80407">MNFYNDKTPQSKKQTSQYTVQKKNKTKAPFSSSATAVQMQLQEMASNSLQVKQAMQLQTIANANFSLPIQKQDVEEEELQMKAIPVQKQGIEEEELQMKAIPIQKQGIEEEELQMKAIPIQKQGIEEEELQMKAITVQKQDIEEEELQMKAIPIQKQSIEEEHLQGRFDLPLQKKENNTGLPDNLKSGIENLSGYSMDDVKVHYNSDKPAQLQAHAYAQGTDIHIASGQEKHLPHEAWHVVQQKQGRVQPTLQMKGNVNVNDDAGLENEADVMGAKALQASAFQTPLQAKAKISGPVAQLVLEKSKRPAHDQRMNDLKEEAVAILNNMRELGVDWETKYGQKGKEKGSTIFSGEKTDYKAEIRRAALKKYWESLTQKEKSEMIGYGAKLGLKGLGLAGKGGKKLAGLALEGSGKKEKEKPIEEEKPDETSSSNWLSELTSDDVQNIYEVYSKIGELQEKYEEAKEMIQKKMGKLGESVGSVVGDLRNEASFNKRMKALRQGFMIARTKYELLDKAIKDNDDHSRFKDELEALYRGIMYTPKGPAMVYNGGELNKEGRKLHPELCLQSIIEIQVASRNIDIDEYPGHIAKKAMNFISPVLDFIPWKSGKEASEELIDAKKLLTVELNGVLNKSWSAHTRWVSTPSGVKAIKTAILDENTDDDKLKKAKALAKVAYSTKSSNRSLETQIFYDALAKLNEDDLSSLKLTQSIIASVGTRLD</sequence>
<reference evidence="3 4" key="1">
    <citation type="submission" date="2024-09" db="EMBL/GenBank/DDBJ databases">
        <authorList>
            <person name="Sun Q."/>
            <person name="Mori K."/>
        </authorList>
    </citation>
    <scope>NUCLEOTIDE SEQUENCE [LARGE SCALE GENOMIC DNA]</scope>
    <source>
        <strain evidence="3 4">CGMCC 1.12926</strain>
    </source>
</reference>
<organism evidence="3 4">
    <name type="scientific">Flavobacterium procerum</name>
    <dbReference type="NCBI Taxonomy" id="1455569"/>
    <lineage>
        <taxon>Bacteria</taxon>
        <taxon>Pseudomonadati</taxon>
        <taxon>Bacteroidota</taxon>
        <taxon>Flavobacteriia</taxon>
        <taxon>Flavobacteriales</taxon>
        <taxon>Flavobacteriaceae</taxon>
        <taxon>Flavobacterium</taxon>
    </lineage>
</organism>
<feature type="domain" description="eCIS core" evidence="2">
    <location>
        <begin position="181"/>
        <end position="246"/>
    </location>
</feature>
<keyword evidence="4" id="KW-1185">Reference proteome</keyword>
<proteinExistence type="predicted"/>
<comment type="caution">
    <text evidence="3">The sequence shown here is derived from an EMBL/GenBank/DDBJ whole genome shotgun (WGS) entry which is preliminary data.</text>
</comment>
<dbReference type="InterPro" id="IPR025295">
    <property type="entry name" value="eCIS_core_dom"/>
</dbReference>
<dbReference type="EMBL" id="JBHLYW010000022">
    <property type="protein sequence ID" value="MFC0079547.1"/>
    <property type="molecule type" value="Genomic_DNA"/>
</dbReference>